<evidence type="ECO:0000313" key="2">
    <source>
        <dbReference type="EMBL" id="CUP64896.1"/>
    </source>
</evidence>
<dbReference type="Proteomes" id="UP000095706">
    <property type="component" value="Unassembled WGS sequence"/>
</dbReference>
<reference evidence="5 6" key="1">
    <citation type="submission" date="2015-09" db="EMBL/GenBank/DDBJ databases">
        <authorList>
            <consortium name="Pathogen Informatics"/>
        </authorList>
    </citation>
    <scope>NUCLEOTIDE SEQUENCE [LARGE SCALE GENOMIC DNA]</scope>
    <source>
        <strain evidence="1 5">2789STDY5608849</strain>
        <strain evidence="2 6">2789STDY5834885</strain>
    </source>
</reference>
<dbReference type="InterPro" id="IPR024523">
    <property type="entry name" value="DUF3793"/>
</dbReference>
<name>A0A174HMJ6_9FIRM</name>
<dbReference type="EMBL" id="CYYV01000014">
    <property type="protein sequence ID" value="CUO74497.1"/>
    <property type="molecule type" value="Genomic_DNA"/>
</dbReference>
<evidence type="ECO:0000313" key="1">
    <source>
        <dbReference type="EMBL" id="CUO74497.1"/>
    </source>
</evidence>
<dbReference type="Proteomes" id="UP001199915">
    <property type="component" value="Unassembled WGS sequence"/>
</dbReference>
<protein>
    <submittedName>
        <fullName evidence="3">DUF3793 family protein</fullName>
    </submittedName>
    <submittedName>
        <fullName evidence="1">Protein of uncharacterized function (DUF3793)</fullName>
    </submittedName>
</protein>
<evidence type="ECO:0000313" key="4">
    <source>
        <dbReference type="EMBL" id="NSE15641.1"/>
    </source>
</evidence>
<evidence type="ECO:0000313" key="6">
    <source>
        <dbReference type="Proteomes" id="UP000095709"/>
    </source>
</evidence>
<evidence type="ECO:0000313" key="7">
    <source>
        <dbReference type="Proteomes" id="UP000768180"/>
    </source>
</evidence>
<dbReference type="Proteomes" id="UP000095709">
    <property type="component" value="Unassembled WGS sequence"/>
</dbReference>
<reference evidence="3" key="4">
    <citation type="submission" date="2022-01" db="EMBL/GenBank/DDBJ databases">
        <title>Collection of gut derived symbiotic bacterial strains cultured from healthy donors.</title>
        <authorList>
            <person name="Lin H."/>
            <person name="Kohout C."/>
            <person name="Waligurski E."/>
            <person name="Pamer E.G."/>
        </authorList>
    </citation>
    <scope>NUCLEOTIDE SEQUENCE</scope>
    <source>
        <strain evidence="3">DFI.5.49</strain>
    </source>
</reference>
<gene>
    <name evidence="1" type="ORF">ERS852406_02719</name>
    <name evidence="2" type="ORF">ERS852498_02473</name>
    <name evidence="4" type="ORF">G5B05_04290</name>
    <name evidence="3" type="ORF">L0N21_15725</name>
</gene>
<dbReference type="EMBL" id="CZAL01000013">
    <property type="protein sequence ID" value="CUP64896.1"/>
    <property type="molecule type" value="Genomic_DNA"/>
</dbReference>
<dbReference type="Pfam" id="PF12672">
    <property type="entry name" value="DUF3793"/>
    <property type="match status" value="1"/>
</dbReference>
<sequence>MIERFLIEHCSATLASIKAANLCNMTFSSKEELEDQISYWSACLEPKGIHIFVLREHETRALVYVYREGLLQKELENPENAAFLKSYGYENTDIAYALNRLKTRVAECKEGFPHEIGVFLNYPLGDVIGFIENKGHNYKCKGCWKVYCNECETQKTFQRYQKCRNVYLRLWKQGRSVLQLTVAV</sequence>
<reference evidence="4 7" key="2">
    <citation type="journal article" date="2020" name="Cell Host Microbe">
        <title>Functional and Genomic Variation between Human-Derived Isolates of Lachnospiraceae Reveals Inter- and Intra-Species Diversity.</title>
        <authorList>
            <person name="Sorbara M.T."/>
            <person name="Littmann E.R."/>
            <person name="Fontana E."/>
            <person name="Moody T.U."/>
            <person name="Kohout C.E."/>
            <person name="Gjonbalaj M."/>
            <person name="Eaton V."/>
            <person name="Seok R."/>
            <person name="Leiner I.M."/>
            <person name="Pamer E.G."/>
        </authorList>
    </citation>
    <scope>NUCLEOTIDE SEQUENCE [LARGE SCALE GENOMIC DNA]</scope>
    <source>
        <strain evidence="4 7">MSK.14.54</strain>
    </source>
</reference>
<dbReference type="GeneID" id="79856193"/>
<dbReference type="RefSeq" id="WP_055228382.1">
    <property type="nucleotide sequence ID" value="NZ_CAXSRP010000012.1"/>
</dbReference>
<evidence type="ECO:0000313" key="5">
    <source>
        <dbReference type="Proteomes" id="UP000095706"/>
    </source>
</evidence>
<dbReference type="AlphaFoldDB" id="A0A174HMJ6"/>
<accession>A0A174HMJ6</accession>
<reference evidence="4" key="3">
    <citation type="submission" date="2020-02" db="EMBL/GenBank/DDBJ databases">
        <authorList>
            <person name="Littmann E."/>
            <person name="Sorbara M."/>
        </authorList>
    </citation>
    <scope>NUCLEOTIDE SEQUENCE</scope>
    <source>
        <strain evidence="4">MSK.14.54</strain>
    </source>
</reference>
<proteinExistence type="predicted"/>
<dbReference type="Proteomes" id="UP000768180">
    <property type="component" value="Unassembled WGS sequence"/>
</dbReference>
<organism evidence="1 5">
    <name type="scientific">Fusicatenibacter saccharivorans</name>
    <dbReference type="NCBI Taxonomy" id="1150298"/>
    <lineage>
        <taxon>Bacteria</taxon>
        <taxon>Bacillati</taxon>
        <taxon>Bacillota</taxon>
        <taxon>Clostridia</taxon>
        <taxon>Lachnospirales</taxon>
        <taxon>Lachnospiraceae</taxon>
        <taxon>Fusicatenibacter</taxon>
    </lineage>
</organism>
<dbReference type="EMBL" id="JAAITQ010000005">
    <property type="protein sequence ID" value="NSE15641.1"/>
    <property type="molecule type" value="Genomic_DNA"/>
</dbReference>
<keyword evidence="7" id="KW-1185">Reference proteome</keyword>
<dbReference type="EMBL" id="JAKNFS010000027">
    <property type="protein sequence ID" value="MCG4766941.1"/>
    <property type="molecule type" value="Genomic_DNA"/>
</dbReference>
<evidence type="ECO:0000313" key="3">
    <source>
        <dbReference type="EMBL" id="MCG4766941.1"/>
    </source>
</evidence>